<name>A0A0B6XY44_9EUPU</name>
<proteinExistence type="predicted"/>
<protein>
    <submittedName>
        <fullName evidence="1">Uncharacterized protein</fullName>
    </submittedName>
</protein>
<sequence>ATHRSAKIYNGPINLWVFSHSLSFRIRNMRLSFWGDGATCLCIAPRIDNFLQCIVLRIQKQQTRLAGICHTGKTIKTVIMGTVRQQTDKPLLD</sequence>
<dbReference type="AlphaFoldDB" id="A0A0B6XY44"/>
<dbReference type="EMBL" id="HACG01001923">
    <property type="protein sequence ID" value="CEK48788.1"/>
    <property type="molecule type" value="Transcribed_RNA"/>
</dbReference>
<accession>A0A0B6XY44</accession>
<gene>
    <name evidence="1" type="primary">ORF5202</name>
</gene>
<reference evidence="1" key="1">
    <citation type="submission" date="2014-12" db="EMBL/GenBank/DDBJ databases">
        <title>Insight into the proteome of Arion vulgaris.</title>
        <authorList>
            <person name="Aradska J."/>
            <person name="Bulat T."/>
            <person name="Smidak R."/>
            <person name="Sarate P."/>
            <person name="Gangsoo J."/>
            <person name="Sialana F."/>
            <person name="Bilban M."/>
            <person name="Lubec G."/>
        </authorList>
    </citation>
    <scope>NUCLEOTIDE SEQUENCE</scope>
    <source>
        <tissue evidence="1">Skin</tissue>
    </source>
</reference>
<feature type="non-terminal residue" evidence="1">
    <location>
        <position position="1"/>
    </location>
</feature>
<organism evidence="1">
    <name type="scientific">Arion vulgaris</name>
    <dbReference type="NCBI Taxonomy" id="1028688"/>
    <lineage>
        <taxon>Eukaryota</taxon>
        <taxon>Metazoa</taxon>
        <taxon>Spiralia</taxon>
        <taxon>Lophotrochozoa</taxon>
        <taxon>Mollusca</taxon>
        <taxon>Gastropoda</taxon>
        <taxon>Heterobranchia</taxon>
        <taxon>Euthyneura</taxon>
        <taxon>Panpulmonata</taxon>
        <taxon>Eupulmonata</taxon>
        <taxon>Stylommatophora</taxon>
        <taxon>Helicina</taxon>
        <taxon>Arionoidea</taxon>
        <taxon>Arionidae</taxon>
        <taxon>Arion</taxon>
    </lineage>
</organism>
<evidence type="ECO:0000313" key="1">
    <source>
        <dbReference type="EMBL" id="CEK48788.1"/>
    </source>
</evidence>